<evidence type="ECO:0000313" key="13">
    <source>
        <dbReference type="RefSeq" id="XP_015955319.1"/>
    </source>
</evidence>
<dbReference type="InterPro" id="IPR012337">
    <property type="entry name" value="RNaseH-like_sf"/>
</dbReference>
<dbReference type="Pfam" id="PF14372">
    <property type="entry name" value="hAT-like_RNase-H"/>
    <property type="match status" value="2"/>
</dbReference>
<evidence type="ECO:0000256" key="4">
    <source>
        <dbReference type="ARBA" id="ARBA00022833"/>
    </source>
</evidence>
<feature type="domain" description="BED-type" evidence="11">
    <location>
        <begin position="30"/>
        <end position="82"/>
    </location>
</feature>
<evidence type="ECO:0000256" key="3">
    <source>
        <dbReference type="ARBA" id="ARBA00022771"/>
    </source>
</evidence>
<dbReference type="GO" id="GO:0003677">
    <property type="term" value="F:DNA binding"/>
    <property type="evidence" value="ECO:0007669"/>
    <property type="project" value="UniProtKB-KW"/>
</dbReference>
<dbReference type="RefSeq" id="XP_015955319.1">
    <property type="nucleotide sequence ID" value="XM_016099833.3"/>
</dbReference>
<keyword evidence="4" id="KW-0862">Zinc</keyword>
<keyword evidence="7" id="KW-0804">Transcription</keyword>
<evidence type="ECO:0000256" key="7">
    <source>
        <dbReference type="ARBA" id="ARBA00023163"/>
    </source>
</evidence>
<dbReference type="InterPro" id="IPR036236">
    <property type="entry name" value="Znf_C2H2_sf"/>
</dbReference>
<dbReference type="SUPFAM" id="SSF140996">
    <property type="entry name" value="Hermes dimerisation domain"/>
    <property type="match status" value="1"/>
</dbReference>
<keyword evidence="6" id="KW-0238">DNA-binding</keyword>
<dbReference type="Pfam" id="PF02892">
    <property type="entry name" value="zf-BED"/>
    <property type="match status" value="1"/>
</dbReference>
<evidence type="ECO:0000256" key="8">
    <source>
        <dbReference type="ARBA" id="ARBA00023242"/>
    </source>
</evidence>
<dbReference type="SMART" id="SM00614">
    <property type="entry name" value="ZnF_BED"/>
    <property type="match status" value="1"/>
</dbReference>
<keyword evidence="8" id="KW-0539">Nucleus</keyword>
<dbReference type="InterPro" id="IPR025525">
    <property type="entry name" value="hAT-like_transposase_RNase-H"/>
</dbReference>
<keyword evidence="5" id="KW-0805">Transcription regulation</keyword>
<reference evidence="13" key="2">
    <citation type="submission" date="2025-08" db="UniProtKB">
        <authorList>
            <consortium name="RefSeq"/>
        </authorList>
    </citation>
    <scope>IDENTIFICATION</scope>
    <source>
        <tissue evidence="13">Whole plant</tissue>
    </source>
</reference>
<evidence type="ECO:0000256" key="6">
    <source>
        <dbReference type="ARBA" id="ARBA00023125"/>
    </source>
</evidence>
<protein>
    <submittedName>
        <fullName evidence="13">Zinc finger BED domain-containing protein RICESLEEPER 2-like</fullName>
    </submittedName>
</protein>
<organism evidence="12 13">
    <name type="scientific">Arachis duranensis</name>
    <name type="common">Wild peanut</name>
    <dbReference type="NCBI Taxonomy" id="130453"/>
    <lineage>
        <taxon>Eukaryota</taxon>
        <taxon>Viridiplantae</taxon>
        <taxon>Streptophyta</taxon>
        <taxon>Embryophyta</taxon>
        <taxon>Tracheophyta</taxon>
        <taxon>Spermatophyta</taxon>
        <taxon>Magnoliopsida</taxon>
        <taxon>eudicotyledons</taxon>
        <taxon>Gunneridae</taxon>
        <taxon>Pentapetalae</taxon>
        <taxon>rosids</taxon>
        <taxon>fabids</taxon>
        <taxon>Fabales</taxon>
        <taxon>Fabaceae</taxon>
        <taxon>Papilionoideae</taxon>
        <taxon>50 kb inversion clade</taxon>
        <taxon>dalbergioids sensu lato</taxon>
        <taxon>Dalbergieae</taxon>
        <taxon>Pterocarpus clade</taxon>
        <taxon>Arachis</taxon>
    </lineage>
</organism>
<gene>
    <name evidence="13" type="primary">LOC107479725</name>
</gene>
<dbReference type="AlphaFoldDB" id="A0A6P4CR15"/>
<dbReference type="SUPFAM" id="SSF53098">
    <property type="entry name" value="Ribonuclease H-like"/>
    <property type="match status" value="1"/>
</dbReference>
<dbReference type="PANTHER" id="PTHR46481">
    <property type="entry name" value="ZINC FINGER BED DOMAIN-CONTAINING PROTEIN 4"/>
    <property type="match status" value="1"/>
</dbReference>
<keyword evidence="12" id="KW-1185">Reference proteome</keyword>
<evidence type="ECO:0000259" key="11">
    <source>
        <dbReference type="PROSITE" id="PS50808"/>
    </source>
</evidence>
<comment type="subcellular location">
    <subcellularLocation>
        <location evidence="1">Nucleus</location>
    </subcellularLocation>
</comment>
<evidence type="ECO:0000256" key="2">
    <source>
        <dbReference type="ARBA" id="ARBA00022723"/>
    </source>
</evidence>
<dbReference type="SUPFAM" id="SSF57667">
    <property type="entry name" value="beta-beta-alpha zinc fingers"/>
    <property type="match status" value="1"/>
</dbReference>
<proteinExistence type="predicted"/>
<keyword evidence="2" id="KW-0479">Metal-binding</keyword>
<dbReference type="PANTHER" id="PTHR46481:SF10">
    <property type="entry name" value="ZINC FINGER BED DOMAIN-CONTAINING PROTEIN 39"/>
    <property type="match status" value="1"/>
</dbReference>
<evidence type="ECO:0000256" key="10">
    <source>
        <dbReference type="SAM" id="MobiDB-lite"/>
    </source>
</evidence>
<dbReference type="Proteomes" id="UP000515211">
    <property type="component" value="Chromosome 3"/>
</dbReference>
<dbReference type="KEGG" id="adu:107479725"/>
<accession>A0A6P4CR15</accession>
<feature type="region of interest" description="Disordered" evidence="10">
    <location>
        <begin position="1"/>
        <end position="31"/>
    </location>
</feature>
<name>A0A6P4CR15_ARADU</name>
<evidence type="ECO:0000256" key="1">
    <source>
        <dbReference type="ARBA" id="ARBA00004123"/>
    </source>
</evidence>
<dbReference type="InterPro" id="IPR003656">
    <property type="entry name" value="Znf_BED"/>
</dbReference>
<feature type="compositionally biased region" description="Pro residues" evidence="10">
    <location>
        <begin position="11"/>
        <end position="23"/>
    </location>
</feature>
<dbReference type="PROSITE" id="PS50808">
    <property type="entry name" value="ZF_BED"/>
    <property type="match status" value="1"/>
</dbReference>
<evidence type="ECO:0000313" key="12">
    <source>
        <dbReference type="Proteomes" id="UP000515211"/>
    </source>
</evidence>
<reference evidence="12" key="1">
    <citation type="journal article" date="2016" name="Nat. Genet.">
        <title>The genome sequences of Arachis duranensis and Arachis ipaensis, the diploid ancestors of cultivated peanut.</title>
        <authorList>
            <person name="Bertioli D.J."/>
            <person name="Cannon S.B."/>
            <person name="Froenicke L."/>
            <person name="Huang G."/>
            <person name="Farmer A.D."/>
            <person name="Cannon E.K."/>
            <person name="Liu X."/>
            <person name="Gao D."/>
            <person name="Clevenger J."/>
            <person name="Dash S."/>
            <person name="Ren L."/>
            <person name="Moretzsohn M.C."/>
            <person name="Shirasawa K."/>
            <person name="Huang W."/>
            <person name="Vidigal B."/>
            <person name="Abernathy B."/>
            <person name="Chu Y."/>
            <person name="Niederhuth C.E."/>
            <person name="Umale P."/>
            <person name="Araujo A.C."/>
            <person name="Kozik A."/>
            <person name="Kim K.D."/>
            <person name="Burow M.D."/>
            <person name="Varshney R.K."/>
            <person name="Wang X."/>
            <person name="Zhang X."/>
            <person name="Barkley N."/>
            <person name="Guimaraes P.M."/>
            <person name="Isobe S."/>
            <person name="Guo B."/>
            <person name="Liao B."/>
            <person name="Stalker H.T."/>
            <person name="Schmitz R.J."/>
            <person name="Scheffler B.E."/>
            <person name="Leal-Bertioli S.C."/>
            <person name="Xun X."/>
            <person name="Jackson S.A."/>
            <person name="Michelmore R."/>
            <person name="Ozias-Akins P."/>
        </authorList>
    </citation>
    <scope>NUCLEOTIDE SEQUENCE [LARGE SCALE GENOMIC DNA]</scope>
    <source>
        <strain evidence="12">cv. V14167</strain>
    </source>
</reference>
<evidence type="ECO:0000256" key="5">
    <source>
        <dbReference type="ARBA" id="ARBA00023015"/>
    </source>
</evidence>
<evidence type="ECO:0000256" key="9">
    <source>
        <dbReference type="PROSITE-ProRule" id="PRU00027"/>
    </source>
</evidence>
<sequence>MSEREEYSNPAVPPAHPSLPPQPSGSSGRKNRSEIWEHFIPIEGIEKYARCKNCNGQIKYAGGTSAMRQHWKRCFESNNEHSKRQRIEGGTSGLISSPSVTKFDQAVTRSILTEMFVTEELPFRFVERNVFRRLLHSMQPKFKIPSRTTLARDILSFYETEKMKLQSYLSHHCQKVCLTTDTWTTSSQNLTYMSLTAHFIDNDWKLQKKILNFCRVEGHSGEVLGRAIEGCLDAWKLHQVFTVTVDNATSNDGAILYLKKRLNAWNSLVLKGDYLHMRCCAHILNLIVKDGLKEIDDSITRIRNAVKYVKSSPMRCESFKACIERESINYKGLVSLDVETRWNSTYLMLEAALKLRAAFDLLELQDDKYINEMSKSYGVPTDDDWTNAESILPFLKIFYDATLHISRSLYVSSNKYMKEVFSIGRKIKLHCENTDLSIRLMASKMQRKYDKYWGTPNVINMLLLIAIVLDPCHKLDFVNWILDESFGVEKGGELKSKLFTCLNSLYNHYQGKEDESQSNQDAMINEEDEDDILNIYLQSTGRDSDAKSELDRYLKEDSFDLLELQDDKYINEMSKSYGVPTDDDWTYAESVLPFLKIFYDATLRISGSLYVTSNKYMKEVFSIGRKIKLHCENTDLSIRLMASKMQRKYDKYWGTPNVINMLLLIAIVLDPCHKLDFVNWILDESFGVEKGGELKSKFLLA</sequence>
<dbReference type="InterPro" id="IPR052035">
    <property type="entry name" value="ZnF_BED_domain_contain"/>
</dbReference>
<dbReference type="GO" id="GO:0009791">
    <property type="term" value="P:post-embryonic development"/>
    <property type="evidence" value="ECO:0007669"/>
    <property type="project" value="UniProtKB-ARBA"/>
</dbReference>
<dbReference type="GO" id="GO:0008270">
    <property type="term" value="F:zinc ion binding"/>
    <property type="evidence" value="ECO:0007669"/>
    <property type="project" value="UniProtKB-KW"/>
</dbReference>
<keyword evidence="3 9" id="KW-0863">Zinc-finger</keyword>
<dbReference type="GeneID" id="107479725"/>
<dbReference type="GO" id="GO:0005634">
    <property type="term" value="C:nucleus"/>
    <property type="evidence" value="ECO:0007669"/>
    <property type="project" value="UniProtKB-SubCell"/>
</dbReference>